<dbReference type="SUPFAM" id="SSF50998">
    <property type="entry name" value="Quinoprotein alcohol dehydrogenase-like"/>
    <property type="match status" value="1"/>
</dbReference>
<proteinExistence type="predicted"/>
<gene>
    <name evidence="2" type="ORF">IAD24_03245</name>
</gene>
<dbReference type="EMBL" id="DVNZ01000102">
    <property type="protein sequence ID" value="HIU94153.1"/>
    <property type="molecule type" value="Genomic_DNA"/>
</dbReference>
<dbReference type="Proteomes" id="UP000824128">
    <property type="component" value="Unassembled WGS sequence"/>
</dbReference>
<reference evidence="2" key="1">
    <citation type="submission" date="2020-10" db="EMBL/GenBank/DDBJ databases">
        <authorList>
            <person name="Gilroy R."/>
        </authorList>
    </citation>
    <scope>NUCLEOTIDE SEQUENCE</scope>
    <source>
        <strain evidence="2">ChiGjej2B2-16831</strain>
    </source>
</reference>
<evidence type="ECO:0000313" key="3">
    <source>
        <dbReference type="Proteomes" id="UP000824128"/>
    </source>
</evidence>
<dbReference type="AlphaFoldDB" id="A0A9D1N2R3"/>
<feature type="non-terminal residue" evidence="2">
    <location>
        <position position="467"/>
    </location>
</feature>
<feature type="region of interest" description="Disordered" evidence="1">
    <location>
        <begin position="39"/>
        <end position="68"/>
    </location>
</feature>
<sequence length="467" mass="51043">MARRRLQPRFFLFVFSLLGIGAGVFLLVQALVSRPEQASAEATPAPSATATPQPGAATPAPPLPDGLSVSRDASADPSLYGFETRLMVNGGETNSYSRPIPVSFGRDSEYTSVPGLLTFGGNNYRNTFSYGAVSISERRLYRSWEARLGQIDSWTGTGWTGQPLIVQWPDEVRAVLGVSESYRTKEGFTEVIYPTMDGNIYFFDLESGAATRSPINAGVVMKGTACLDPNGYPLLYVGQGIEQDNDNGLNVAYVHVYSLITNEEIYRFGGHDYFSEREWQAYDGSPLIVDDTLFYAGENGVLYSCRLNTVFDAAAGTVSIDPERLVKYRYTGAGYSKNNAAGQRWYGVESSVAAFRNYLFFTDNGGRLQCVDANTYELLYVVDVGDDADASVVIEESYEDNTIYLYTAGQVSRSDPETGEGYGYSYHKKINGLTGEIVWENRHIASTGDENNSGGTLATPHAGRGDI</sequence>
<protein>
    <submittedName>
        <fullName evidence="2">Uncharacterized protein</fullName>
    </submittedName>
</protein>
<reference evidence="2" key="2">
    <citation type="journal article" date="2021" name="PeerJ">
        <title>Extensive microbial diversity within the chicken gut microbiome revealed by metagenomics and culture.</title>
        <authorList>
            <person name="Gilroy R."/>
            <person name="Ravi A."/>
            <person name="Getino M."/>
            <person name="Pursley I."/>
            <person name="Horton D.L."/>
            <person name="Alikhan N.F."/>
            <person name="Baker D."/>
            <person name="Gharbi K."/>
            <person name="Hall N."/>
            <person name="Watson M."/>
            <person name="Adriaenssens E.M."/>
            <person name="Foster-Nyarko E."/>
            <person name="Jarju S."/>
            <person name="Secka A."/>
            <person name="Antonio M."/>
            <person name="Oren A."/>
            <person name="Chaudhuri R.R."/>
            <person name="La Ragione R."/>
            <person name="Hildebrand F."/>
            <person name="Pallen M.J."/>
        </authorList>
    </citation>
    <scope>NUCLEOTIDE SEQUENCE</scope>
    <source>
        <strain evidence="2">ChiGjej2B2-16831</strain>
    </source>
</reference>
<comment type="caution">
    <text evidence="2">The sequence shown here is derived from an EMBL/GenBank/DDBJ whole genome shotgun (WGS) entry which is preliminary data.</text>
</comment>
<dbReference type="InterPro" id="IPR015943">
    <property type="entry name" value="WD40/YVTN_repeat-like_dom_sf"/>
</dbReference>
<organism evidence="2 3">
    <name type="scientific">Candidatus Aphodomorpha intestinavium</name>
    <dbReference type="NCBI Taxonomy" id="2840672"/>
    <lineage>
        <taxon>Bacteria</taxon>
        <taxon>Bacillati</taxon>
        <taxon>Bacillota</taxon>
        <taxon>Clostridia</taxon>
        <taxon>Eubacteriales</taxon>
        <taxon>Candidatus Aphodomorpha</taxon>
    </lineage>
</organism>
<dbReference type="Gene3D" id="2.130.10.10">
    <property type="entry name" value="YVTN repeat-like/Quinoprotein amine dehydrogenase"/>
    <property type="match status" value="1"/>
</dbReference>
<dbReference type="InterPro" id="IPR011047">
    <property type="entry name" value="Quinoprotein_ADH-like_sf"/>
</dbReference>
<name>A0A9D1N2R3_9FIRM</name>
<evidence type="ECO:0000313" key="2">
    <source>
        <dbReference type="EMBL" id="HIU94153.1"/>
    </source>
</evidence>
<evidence type="ECO:0000256" key="1">
    <source>
        <dbReference type="SAM" id="MobiDB-lite"/>
    </source>
</evidence>
<feature type="compositionally biased region" description="Low complexity" evidence="1">
    <location>
        <begin position="39"/>
        <end position="58"/>
    </location>
</feature>
<accession>A0A9D1N2R3</accession>